<dbReference type="RefSeq" id="WP_109349473.1">
    <property type="nucleotide sequence ID" value="NZ_BJUE01000027.1"/>
</dbReference>
<dbReference type="Proteomes" id="UP000254330">
    <property type="component" value="Unassembled WGS sequence"/>
</dbReference>
<accession>A0A8B4QAB5</accession>
<dbReference type="AlphaFoldDB" id="A0A8B4QAB5"/>
<reference evidence="2 4" key="2">
    <citation type="submission" date="2019-03" db="EMBL/GenBank/DDBJ databases">
        <title>Genomic Encyclopedia of Type Strains, Phase IV (KMG-IV): sequencing the most valuable type-strain genomes for metagenomic binning, comparative biology and taxonomic classification.</title>
        <authorList>
            <person name="Goeker M."/>
        </authorList>
    </citation>
    <scope>NUCLEOTIDE SEQUENCE [LARGE SCALE GENOMIC DNA]</scope>
    <source>
        <strain evidence="2 4">DSM 20580</strain>
    </source>
</reference>
<evidence type="ECO:0000313" key="1">
    <source>
        <dbReference type="EMBL" id="STX09601.1"/>
    </source>
</evidence>
<dbReference type="EMBL" id="UGNP01000001">
    <property type="protein sequence ID" value="STX09601.1"/>
    <property type="molecule type" value="Genomic_DNA"/>
</dbReference>
<comment type="caution">
    <text evidence="1">The sequence shown here is derived from an EMBL/GenBank/DDBJ whole genome shotgun (WGS) entry which is preliminary data.</text>
</comment>
<dbReference type="InterPro" id="IPR036754">
    <property type="entry name" value="YbaK/aa-tRNA-synt-asso_dom_sf"/>
</dbReference>
<proteinExistence type="predicted"/>
<gene>
    <name evidence="2" type="ORF">DFR61_11362</name>
    <name evidence="1" type="ORF">NCTC10597_01289</name>
</gene>
<evidence type="ECO:0000313" key="4">
    <source>
        <dbReference type="Proteomes" id="UP000294641"/>
    </source>
</evidence>
<sequence>MKVERSSLEIPAHIHTNIELEKEMHIPIGKILKAVTCTFNSEILLIIVPLDKIISLSKCEKLDGDFEIIGDFEVIEEIFNSTSTTKIYLDRSLFFQPEYYVLDWHVRMVRLVLLEEIIQSINFNAWVDFTE</sequence>
<evidence type="ECO:0000313" key="2">
    <source>
        <dbReference type="EMBL" id="TDR39065.1"/>
    </source>
</evidence>
<evidence type="ECO:0000313" key="3">
    <source>
        <dbReference type="Proteomes" id="UP000254330"/>
    </source>
</evidence>
<protein>
    <submittedName>
        <fullName evidence="1">Uncharacterized protein</fullName>
    </submittedName>
</protein>
<dbReference type="SUPFAM" id="SSF55826">
    <property type="entry name" value="YbaK/ProRS associated domain"/>
    <property type="match status" value="1"/>
</dbReference>
<keyword evidence="4" id="KW-1185">Reference proteome</keyword>
<dbReference type="Proteomes" id="UP000294641">
    <property type="component" value="Unassembled WGS sequence"/>
</dbReference>
<dbReference type="GO" id="GO:0002161">
    <property type="term" value="F:aminoacyl-tRNA deacylase activity"/>
    <property type="evidence" value="ECO:0007669"/>
    <property type="project" value="InterPro"/>
</dbReference>
<name>A0A8B4QAB5_9BACL</name>
<reference evidence="1 3" key="1">
    <citation type="submission" date="2018-06" db="EMBL/GenBank/DDBJ databases">
        <authorList>
            <consortium name="Pathogen Informatics"/>
            <person name="Doyle S."/>
        </authorList>
    </citation>
    <scope>NUCLEOTIDE SEQUENCE [LARGE SCALE GENOMIC DNA]</scope>
    <source>
        <strain evidence="1 3">NCTC10597</strain>
    </source>
</reference>
<dbReference type="EMBL" id="SNZG01000013">
    <property type="protein sequence ID" value="TDR39065.1"/>
    <property type="molecule type" value="Genomic_DNA"/>
</dbReference>
<organism evidence="1 3">
    <name type="scientific">Kurthia zopfii</name>
    <dbReference type="NCBI Taxonomy" id="1650"/>
    <lineage>
        <taxon>Bacteria</taxon>
        <taxon>Bacillati</taxon>
        <taxon>Bacillota</taxon>
        <taxon>Bacilli</taxon>
        <taxon>Bacillales</taxon>
        <taxon>Caryophanaceae</taxon>
        <taxon>Kurthia</taxon>
    </lineage>
</organism>